<dbReference type="InterPro" id="IPR017896">
    <property type="entry name" value="4Fe4S_Fe-S-bd"/>
</dbReference>
<dbReference type="GO" id="GO:0009055">
    <property type="term" value="F:electron transfer activity"/>
    <property type="evidence" value="ECO:0007669"/>
    <property type="project" value="UniProtKB-UniRule"/>
</dbReference>
<feature type="domain" description="4Fe-4S ferredoxin-type" evidence="7">
    <location>
        <begin position="1"/>
        <end position="29"/>
    </location>
</feature>
<keyword evidence="3 6" id="KW-0249">Electron transport</keyword>
<name>A0A926E991_9FIRM</name>
<proteinExistence type="predicted"/>
<dbReference type="PANTHER" id="PTHR36923:SF3">
    <property type="entry name" value="FERREDOXIN"/>
    <property type="match status" value="1"/>
</dbReference>
<keyword evidence="9" id="KW-1185">Reference proteome</keyword>
<protein>
    <recommendedName>
        <fullName evidence="6">Ferredoxin</fullName>
    </recommendedName>
</protein>
<keyword evidence="5 6" id="KW-0411">Iron-sulfur</keyword>
<dbReference type="InterPro" id="IPR051269">
    <property type="entry name" value="Fe-S_cluster_ET"/>
</dbReference>
<dbReference type="GO" id="GO:0005506">
    <property type="term" value="F:iron ion binding"/>
    <property type="evidence" value="ECO:0007669"/>
    <property type="project" value="UniProtKB-UniRule"/>
</dbReference>
<dbReference type="AlphaFoldDB" id="A0A926E991"/>
<evidence type="ECO:0000313" key="9">
    <source>
        <dbReference type="Proteomes" id="UP000610862"/>
    </source>
</evidence>
<evidence type="ECO:0000259" key="7">
    <source>
        <dbReference type="PROSITE" id="PS51379"/>
    </source>
</evidence>
<gene>
    <name evidence="8" type="ORF">H8692_02325</name>
</gene>
<organism evidence="8 9">
    <name type="scientific">Lentihominibacter hominis</name>
    <dbReference type="NCBI Taxonomy" id="2763645"/>
    <lineage>
        <taxon>Bacteria</taxon>
        <taxon>Bacillati</taxon>
        <taxon>Bacillota</taxon>
        <taxon>Clostridia</taxon>
        <taxon>Peptostreptococcales</taxon>
        <taxon>Anaerovoracaceae</taxon>
        <taxon>Lentihominibacter</taxon>
    </lineage>
</organism>
<dbReference type="PROSITE" id="PS51379">
    <property type="entry name" value="4FE4S_FER_2"/>
    <property type="match status" value="1"/>
</dbReference>
<reference evidence="8" key="1">
    <citation type="submission" date="2020-08" db="EMBL/GenBank/DDBJ databases">
        <title>Genome public.</title>
        <authorList>
            <person name="Liu C."/>
            <person name="Sun Q."/>
        </authorList>
    </citation>
    <scope>NUCLEOTIDE SEQUENCE</scope>
    <source>
        <strain evidence="8">NSJ-24</strain>
    </source>
</reference>
<dbReference type="InterPro" id="IPR001080">
    <property type="entry name" value="3Fe4S_ferredoxin"/>
</dbReference>
<comment type="caution">
    <text evidence="8">The sequence shown here is derived from an EMBL/GenBank/DDBJ whole genome shotgun (WGS) entry which is preliminary data.</text>
</comment>
<comment type="function">
    <text evidence="6">Ferredoxins are iron-sulfur proteins that transfer electrons in a wide variety of metabolic reactions.</text>
</comment>
<evidence type="ECO:0000256" key="3">
    <source>
        <dbReference type="ARBA" id="ARBA00022982"/>
    </source>
</evidence>
<dbReference type="PANTHER" id="PTHR36923">
    <property type="entry name" value="FERREDOXIN"/>
    <property type="match status" value="1"/>
</dbReference>
<dbReference type="RefSeq" id="WP_187524918.1">
    <property type="nucleotide sequence ID" value="NZ_JACRTA010000001.1"/>
</dbReference>
<evidence type="ECO:0000256" key="5">
    <source>
        <dbReference type="ARBA" id="ARBA00023014"/>
    </source>
</evidence>
<dbReference type="Pfam" id="PF13370">
    <property type="entry name" value="Fer4_13"/>
    <property type="match status" value="1"/>
</dbReference>
<keyword evidence="4 6" id="KW-0408">Iron</keyword>
<dbReference type="Gene3D" id="3.30.70.20">
    <property type="match status" value="1"/>
</dbReference>
<keyword evidence="2 6" id="KW-0479">Metal-binding</keyword>
<dbReference type="Proteomes" id="UP000610862">
    <property type="component" value="Unassembled WGS sequence"/>
</dbReference>
<evidence type="ECO:0000256" key="4">
    <source>
        <dbReference type="ARBA" id="ARBA00023004"/>
    </source>
</evidence>
<keyword evidence="1 6" id="KW-0813">Transport</keyword>
<sequence>MKARVDQDACIGCAMCPDIAPEIFRMDDTGKAESFKDVDNKNKTEVQQAIDTCPVEAISWDE</sequence>
<dbReference type="PRINTS" id="PR00352">
    <property type="entry name" value="3FE4SFRDOXIN"/>
</dbReference>
<dbReference type="GO" id="GO:0051536">
    <property type="term" value="F:iron-sulfur cluster binding"/>
    <property type="evidence" value="ECO:0007669"/>
    <property type="project" value="UniProtKB-KW"/>
</dbReference>
<accession>A0A926E991</accession>
<evidence type="ECO:0000256" key="2">
    <source>
        <dbReference type="ARBA" id="ARBA00022723"/>
    </source>
</evidence>
<evidence type="ECO:0000313" key="8">
    <source>
        <dbReference type="EMBL" id="MBC8567597.1"/>
    </source>
</evidence>
<evidence type="ECO:0000256" key="1">
    <source>
        <dbReference type="ARBA" id="ARBA00022448"/>
    </source>
</evidence>
<evidence type="ECO:0000256" key="6">
    <source>
        <dbReference type="RuleBase" id="RU368020"/>
    </source>
</evidence>
<dbReference type="EMBL" id="JACRTA010000001">
    <property type="protein sequence ID" value="MBC8567597.1"/>
    <property type="molecule type" value="Genomic_DNA"/>
</dbReference>
<dbReference type="SUPFAM" id="SSF54862">
    <property type="entry name" value="4Fe-4S ferredoxins"/>
    <property type="match status" value="1"/>
</dbReference>